<protein>
    <submittedName>
        <fullName evidence="3">Membrane-bound lytic murein transglycosylase B</fullName>
    </submittedName>
</protein>
<name>A0ABU2CIA9_9MICO</name>
<dbReference type="EMBL" id="JAVDYE010000001">
    <property type="protein sequence ID" value="MDR7381061.1"/>
    <property type="molecule type" value="Genomic_DNA"/>
</dbReference>
<dbReference type="InterPro" id="IPR031304">
    <property type="entry name" value="SLT_2"/>
</dbReference>
<dbReference type="PROSITE" id="PS51257">
    <property type="entry name" value="PROKAR_LIPOPROTEIN"/>
    <property type="match status" value="1"/>
</dbReference>
<dbReference type="PANTHER" id="PTHR30163:SF8">
    <property type="entry name" value="LYTIC MUREIN TRANSGLYCOSYLASE"/>
    <property type="match status" value="1"/>
</dbReference>
<keyword evidence="4" id="KW-1185">Reference proteome</keyword>
<dbReference type="InterPro" id="IPR043426">
    <property type="entry name" value="MltB-like"/>
</dbReference>
<dbReference type="PANTHER" id="PTHR30163">
    <property type="entry name" value="MEMBRANE-BOUND LYTIC MUREIN TRANSGLYCOSYLASE B"/>
    <property type="match status" value="1"/>
</dbReference>
<feature type="domain" description="Transglycosylase SLT" evidence="2">
    <location>
        <begin position="93"/>
        <end position="210"/>
    </location>
</feature>
<accession>A0ABU2CIA9</accession>
<feature type="signal peptide" evidence="1">
    <location>
        <begin position="1"/>
        <end position="22"/>
    </location>
</feature>
<evidence type="ECO:0000259" key="2">
    <source>
        <dbReference type="Pfam" id="PF13406"/>
    </source>
</evidence>
<keyword evidence="1" id="KW-0732">Signal</keyword>
<reference evidence="3 4" key="1">
    <citation type="submission" date="2023-07" db="EMBL/GenBank/DDBJ databases">
        <title>Sequencing the genomes of 1000 actinobacteria strains.</title>
        <authorList>
            <person name="Klenk H.-P."/>
        </authorList>
    </citation>
    <scope>NUCLEOTIDE SEQUENCE [LARGE SCALE GENOMIC DNA]</scope>
    <source>
        <strain evidence="3 4">DSM 45554</strain>
    </source>
</reference>
<gene>
    <name evidence="3" type="ORF">J2S48_000576</name>
</gene>
<evidence type="ECO:0000313" key="3">
    <source>
        <dbReference type="EMBL" id="MDR7381061.1"/>
    </source>
</evidence>
<dbReference type="InterPro" id="IPR023346">
    <property type="entry name" value="Lysozyme-like_dom_sf"/>
</dbReference>
<comment type="caution">
    <text evidence="3">The sequence shown here is derived from an EMBL/GenBank/DDBJ whole genome shotgun (WGS) entry which is preliminary data.</text>
</comment>
<dbReference type="Gene3D" id="1.10.530.10">
    <property type="match status" value="1"/>
</dbReference>
<sequence length="250" mass="26210">MRARTWTAALAAVLLLTGCGSSEGPSEGEWLQELEYPPAPQQQLPQAAPAGREPTAEVPLARLAHTGWLRDTAERTEIPRRALAAYAGAALRLAQTQPECGIGWNTLAGIGAVESIHGTYLGARADAEGLVSPSIIGIPLDGSEGVKAIADTDGGELDEDQEWDRAVGPMQFIPTTWADYAEDGNLDGEADPHQIDDAALSAGHYLCESGGDVTTDDGWTAALSAYNQSVSYAHDVADLAGSYGEQPQPS</sequence>
<evidence type="ECO:0000313" key="4">
    <source>
        <dbReference type="Proteomes" id="UP001183585"/>
    </source>
</evidence>
<dbReference type="SUPFAM" id="SSF53955">
    <property type="entry name" value="Lysozyme-like"/>
    <property type="match status" value="1"/>
</dbReference>
<dbReference type="Pfam" id="PF13406">
    <property type="entry name" value="SLT_2"/>
    <property type="match status" value="1"/>
</dbReference>
<feature type="chain" id="PRO_5045920581" evidence="1">
    <location>
        <begin position="23"/>
        <end position="250"/>
    </location>
</feature>
<evidence type="ECO:0000256" key="1">
    <source>
        <dbReference type="SAM" id="SignalP"/>
    </source>
</evidence>
<proteinExistence type="predicted"/>
<dbReference type="Proteomes" id="UP001183585">
    <property type="component" value="Unassembled WGS sequence"/>
</dbReference>
<dbReference type="RefSeq" id="WP_274997648.1">
    <property type="nucleotide sequence ID" value="NZ_JAJQQP010000017.1"/>
</dbReference>
<dbReference type="CDD" id="cd13399">
    <property type="entry name" value="Slt35-like"/>
    <property type="match status" value="1"/>
</dbReference>
<organism evidence="3 4">
    <name type="scientific">Promicromonospora iranensis</name>
    <dbReference type="NCBI Taxonomy" id="1105144"/>
    <lineage>
        <taxon>Bacteria</taxon>
        <taxon>Bacillati</taxon>
        <taxon>Actinomycetota</taxon>
        <taxon>Actinomycetes</taxon>
        <taxon>Micrococcales</taxon>
        <taxon>Promicromonosporaceae</taxon>
        <taxon>Promicromonospora</taxon>
    </lineage>
</organism>